<gene>
    <name evidence="2" type="ORF">DH2020_012648</name>
</gene>
<proteinExistence type="predicted"/>
<keyword evidence="3" id="KW-1185">Reference proteome</keyword>
<evidence type="ECO:0000256" key="1">
    <source>
        <dbReference type="SAM" id="MobiDB-lite"/>
    </source>
</evidence>
<dbReference type="PANTHER" id="PTHR46741">
    <property type="entry name" value="OS09G0413600 PROTEIN"/>
    <property type="match status" value="1"/>
</dbReference>
<dbReference type="Pfam" id="PF07891">
    <property type="entry name" value="DUF1666"/>
    <property type="match status" value="1"/>
</dbReference>
<dbReference type="InterPro" id="IPR012870">
    <property type="entry name" value="DUF1666"/>
</dbReference>
<reference evidence="2 3" key="1">
    <citation type="journal article" date="2021" name="Comput. Struct. Biotechnol. J.">
        <title>De novo genome assembly of the potent medicinal plant Rehmannia glutinosa using nanopore technology.</title>
        <authorList>
            <person name="Ma L."/>
            <person name="Dong C."/>
            <person name="Song C."/>
            <person name="Wang X."/>
            <person name="Zheng X."/>
            <person name="Niu Y."/>
            <person name="Chen S."/>
            <person name="Feng W."/>
        </authorList>
    </citation>
    <scope>NUCLEOTIDE SEQUENCE [LARGE SCALE GENOMIC DNA]</scope>
    <source>
        <strain evidence="2">DH-2019</strain>
    </source>
</reference>
<dbReference type="PANTHER" id="PTHR46741:SF2">
    <property type="entry name" value="RIBOSOMAL PROTEIN L34AE"/>
    <property type="match status" value="1"/>
</dbReference>
<evidence type="ECO:0000313" key="2">
    <source>
        <dbReference type="EMBL" id="KAK6153009.1"/>
    </source>
</evidence>
<feature type="compositionally biased region" description="Basic and acidic residues" evidence="1">
    <location>
        <begin position="252"/>
        <end position="264"/>
    </location>
</feature>
<protein>
    <submittedName>
        <fullName evidence="2">Uncharacterized protein</fullName>
    </submittedName>
</protein>
<feature type="region of interest" description="Disordered" evidence="1">
    <location>
        <begin position="252"/>
        <end position="271"/>
    </location>
</feature>
<comment type="caution">
    <text evidence="2">The sequence shown here is derived from an EMBL/GenBank/DDBJ whole genome shotgun (WGS) entry which is preliminary data.</text>
</comment>
<dbReference type="Proteomes" id="UP001318860">
    <property type="component" value="Unassembled WGS sequence"/>
</dbReference>
<dbReference type="EMBL" id="JABTTQ020000006">
    <property type="protein sequence ID" value="KAK6153009.1"/>
    <property type="molecule type" value="Genomic_DNA"/>
</dbReference>
<accession>A0ABR0X0N8</accession>
<name>A0ABR0X0N8_REHGL</name>
<sequence length="624" mass="72070">MSLVLVAGKLEKCHGFGFLKKTDNKDIIFLEGSEKDISKVRDFDKHHAEELEKIELNLKFKFPTFEEFSRIQKGKCSLFNSEVVPYTSTSKHEFISGESSLSAVSNELATFPLTEINGSDFSKGEEIFVQREGEVIVGFDGGQNGKTEFLDESQFCSEEKSDCFLSDGDFGDTNGESEKIGLESEKENKACEFLSEKDFSGNVDNENDAGLGLRPSSSLVQRSEVRFSSHDMHLEKEKESVAEFLHIGVKIGDDSEKPNSENKPKNSITTDCGNDANKLESLWEHQELIEQLRMELRKVRATGLPTILEESESPKMTDDLKPWKIDENFQHEDCIGELHKLYKSYTEMMRKFDILNYQKMYAMGFLQLKDPFQSAPQQKPSAPTLKSSFLKTFGCSNTKAMAYDKALDLWNSDPDGIHRYNEVAGEFQQFQVLMQRFTEDEPFQGPRVQNYVKSRCVLRNLLQVPLIREDYLKGKNKGKTKDTYEYVFTSEMLVEMVEESIRIFWRFVRSDKDCFSVAINAHKKLPELHNSEDLKLLLEKEKKLKDLLRSENCILRKFQQNREDDWDQVLYFFAQVDMKLVSRVFNMSKITRDQLIWCRSKLSKISFVNRKIHVEPAFLLFPCN</sequence>
<organism evidence="2 3">
    <name type="scientific">Rehmannia glutinosa</name>
    <name type="common">Chinese foxglove</name>
    <dbReference type="NCBI Taxonomy" id="99300"/>
    <lineage>
        <taxon>Eukaryota</taxon>
        <taxon>Viridiplantae</taxon>
        <taxon>Streptophyta</taxon>
        <taxon>Embryophyta</taxon>
        <taxon>Tracheophyta</taxon>
        <taxon>Spermatophyta</taxon>
        <taxon>Magnoliopsida</taxon>
        <taxon>eudicotyledons</taxon>
        <taxon>Gunneridae</taxon>
        <taxon>Pentapetalae</taxon>
        <taxon>asterids</taxon>
        <taxon>lamiids</taxon>
        <taxon>Lamiales</taxon>
        <taxon>Orobanchaceae</taxon>
        <taxon>Rehmannieae</taxon>
        <taxon>Rehmannia</taxon>
    </lineage>
</organism>
<evidence type="ECO:0000313" key="3">
    <source>
        <dbReference type="Proteomes" id="UP001318860"/>
    </source>
</evidence>